<feature type="transmembrane region" description="Helical" evidence="6">
    <location>
        <begin position="104"/>
        <end position="128"/>
    </location>
</feature>
<dbReference type="Gene3D" id="1.20.1250.20">
    <property type="entry name" value="MFS general substrate transporter like domains"/>
    <property type="match status" value="1"/>
</dbReference>
<dbReference type="RefSeq" id="WP_110042213.1">
    <property type="nucleotide sequence ID" value="NZ_CP054613.1"/>
</dbReference>
<dbReference type="EMBL" id="QGTQ01000001">
    <property type="protein sequence ID" value="PWW08699.1"/>
    <property type="molecule type" value="Genomic_DNA"/>
</dbReference>
<dbReference type="PROSITE" id="PS50850">
    <property type="entry name" value="MFS"/>
    <property type="match status" value="1"/>
</dbReference>
<evidence type="ECO:0000256" key="1">
    <source>
        <dbReference type="ARBA" id="ARBA00004651"/>
    </source>
</evidence>
<feature type="transmembrane region" description="Helical" evidence="6">
    <location>
        <begin position="344"/>
        <end position="361"/>
    </location>
</feature>
<evidence type="ECO:0000256" key="2">
    <source>
        <dbReference type="ARBA" id="ARBA00022448"/>
    </source>
</evidence>
<keyword evidence="3 6" id="KW-0812">Transmembrane</keyword>
<accession>A0A2V2YZZ5</accession>
<dbReference type="Proteomes" id="UP000246635">
    <property type="component" value="Unassembled WGS sequence"/>
</dbReference>
<dbReference type="OrthoDB" id="9814001at2"/>
<name>A0A2V2YZZ5_9BACL</name>
<dbReference type="InterPro" id="IPR052714">
    <property type="entry name" value="MFS_Exporter"/>
</dbReference>
<evidence type="ECO:0000259" key="7">
    <source>
        <dbReference type="PROSITE" id="PS50850"/>
    </source>
</evidence>
<keyword evidence="5 6" id="KW-0472">Membrane</keyword>
<dbReference type="InterPro" id="IPR020846">
    <property type="entry name" value="MFS_dom"/>
</dbReference>
<dbReference type="CDD" id="cd17489">
    <property type="entry name" value="MFS_YfcJ_like"/>
    <property type="match status" value="1"/>
</dbReference>
<evidence type="ECO:0000313" key="9">
    <source>
        <dbReference type="Proteomes" id="UP000246635"/>
    </source>
</evidence>
<dbReference type="SUPFAM" id="SSF103473">
    <property type="entry name" value="MFS general substrate transporter"/>
    <property type="match status" value="1"/>
</dbReference>
<protein>
    <submittedName>
        <fullName evidence="8">Putative MFS family arabinose efflux permease</fullName>
    </submittedName>
</protein>
<keyword evidence="2" id="KW-0813">Transport</keyword>
<dbReference type="AlphaFoldDB" id="A0A2V2YZZ5"/>
<dbReference type="InterPro" id="IPR036259">
    <property type="entry name" value="MFS_trans_sf"/>
</dbReference>
<feature type="transmembrane region" description="Helical" evidence="6">
    <location>
        <begin position="168"/>
        <end position="189"/>
    </location>
</feature>
<gene>
    <name evidence="8" type="ORF">DFQ01_101425</name>
</gene>
<feature type="domain" description="Major facilitator superfamily (MFS) profile" evidence="7">
    <location>
        <begin position="16"/>
        <end position="400"/>
    </location>
</feature>
<reference evidence="8 9" key="1">
    <citation type="submission" date="2018-05" db="EMBL/GenBank/DDBJ databases">
        <title>Genomic Encyclopedia of Type Strains, Phase III (KMG-III): the genomes of soil and plant-associated and newly described type strains.</title>
        <authorList>
            <person name="Whitman W."/>
        </authorList>
    </citation>
    <scope>NUCLEOTIDE SEQUENCE [LARGE SCALE GENOMIC DNA]</scope>
    <source>
        <strain evidence="8 9">CECT 5696</strain>
    </source>
</reference>
<evidence type="ECO:0000256" key="4">
    <source>
        <dbReference type="ARBA" id="ARBA00022989"/>
    </source>
</evidence>
<dbReference type="PANTHER" id="PTHR23531:SF2">
    <property type="entry name" value="PERMEASE"/>
    <property type="match status" value="1"/>
</dbReference>
<feature type="transmembrane region" description="Helical" evidence="6">
    <location>
        <begin position="81"/>
        <end position="98"/>
    </location>
</feature>
<keyword evidence="9" id="KW-1185">Reference proteome</keyword>
<evidence type="ECO:0000313" key="8">
    <source>
        <dbReference type="EMBL" id="PWW08699.1"/>
    </source>
</evidence>
<evidence type="ECO:0000256" key="5">
    <source>
        <dbReference type="ARBA" id="ARBA00023136"/>
    </source>
</evidence>
<dbReference type="InterPro" id="IPR011701">
    <property type="entry name" value="MFS"/>
</dbReference>
<comment type="subcellular location">
    <subcellularLocation>
        <location evidence="1">Cell membrane</location>
        <topology evidence="1">Multi-pass membrane protein</topology>
    </subcellularLocation>
</comment>
<feature type="transmembrane region" description="Helical" evidence="6">
    <location>
        <begin position="308"/>
        <end position="332"/>
    </location>
</feature>
<feature type="transmembrane region" description="Helical" evidence="6">
    <location>
        <begin position="140"/>
        <end position="162"/>
    </location>
</feature>
<sequence length="401" mass="43206">MENVQQQRVEKLWTADFILITLASFFLFFGFQMLLPTLPVYMQDLGGDNTAVGLIIGIFTVFALVTRPLVGAVMGDSKKGWLMAGLLLCFVIISGYHWTTSVVLLLLARCVHGVGWGVVTVTSGTLAADVIPAARRGEGIGYFGLASTLAMALAPAIGLAILDGAGQMPGVILVAAVSTILSFLCAWGVKSKRGNKDVHTANVEKPQAKPSFRSQLFEPKALFPSLLALLIGIVYGGIVSFITLFGKEVNIGNVGLFFTLNAVCLLVVRLISGRLFDRKGHVWVILPGSVLIAASLIVLSYADSQMTLAISAILFGFGFGAVQPSLQAWILNRVEPAQRGQANATFYSMFDLGIGGGAMLLGRLAEATSYAAMYRYSFFVIVLFCIVYVSYVWRRRQSPLK</sequence>
<comment type="caution">
    <text evidence="8">The sequence shown here is derived from an EMBL/GenBank/DDBJ whole genome shotgun (WGS) entry which is preliminary data.</text>
</comment>
<feature type="transmembrane region" description="Helical" evidence="6">
    <location>
        <begin position="221"/>
        <end position="245"/>
    </location>
</feature>
<feature type="transmembrane region" description="Helical" evidence="6">
    <location>
        <begin position="251"/>
        <end position="271"/>
    </location>
</feature>
<feature type="transmembrane region" description="Helical" evidence="6">
    <location>
        <begin position="373"/>
        <end position="393"/>
    </location>
</feature>
<feature type="transmembrane region" description="Helical" evidence="6">
    <location>
        <begin position="12"/>
        <end position="31"/>
    </location>
</feature>
<dbReference type="PANTHER" id="PTHR23531">
    <property type="entry name" value="QUINOLENE RESISTANCE PROTEIN NORA"/>
    <property type="match status" value="1"/>
</dbReference>
<keyword evidence="4 6" id="KW-1133">Transmembrane helix</keyword>
<evidence type="ECO:0000256" key="3">
    <source>
        <dbReference type="ARBA" id="ARBA00022692"/>
    </source>
</evidence>
<proteinExistence type="predicted"/>
<dbReference type="GO" id="GO:0022857">
    <property type="term" value="F:transmembrane transporter activity"/>
    <property type="evidence" value="ECO:0007669"/>
    <property type="project" value="InterPro"/>
</dbReference>
<feature type="transmembrane region" description="Helical" evidence="6">
    <location>
        <begin position="51"/>
        <end position="69"/>
    </location>
</feature>
<dbReference type="GO" id="GO:0005886">
    <property type="term" value="C:plasma membrane"/>
    <property type="evidence" value="ECO:0007669"/>
    <property type="project" value="UniProtKB-SubCell"/>
</dbReference>
<feature type="transmembrane region" description="Helical" evidence="6">
    <location>
        <begin position="283"/>
        <end position="302"/>
    </location>
</feature>
<organism evidence="8 9">
    <name type="scientific">Paenibacillus cellulosilyticus</name>
    <dbReference type="NCBI Taxonomy" id="375489"/>
    <lineage>
        <taxon>Bacteria</taxon>
        <taxon>Bacillati</taxon>
        <taxon>Bacillota</taxon>
        <taxon>Bacilli</taxon>
        <taxon>Bacillales</taxon>
        <taxon>Paenibacillaceae</taxon>
        <taxon>Paenibacillus</taxon>
    </lineage>
</organism>
<evidence type="ECO:0000256" key="6">
    <source>
        <dbReference type="SAM" id="Phobius"/>
    </source>
</evidence>
<dbReference type="Pfam" id="PF07690">
    <property type="entry name" value="MFS_1"/>
    <property type="match status" value="2"/>
</dbReference>